<keyword evidence="2" id="KW-1185">Reference proteome</keyword>
<evidence type="ECO:0000313" key="2">
    <source>
        <dbReference type="Proteomes" id="UP000887013"/>
    </source>
</evidence>
<proteinExistence type="predicted"/>
<sequence length="112" mass="12398">MCVPSNLSLQLMYLMTEQQKWSLRKVPANLNGRHLQRMLSEGIIQSDCPKLFIGNLTNSMSCSQIAIIRLRCREIIGGTAKCAIPNCSEAAIEPDTITLQSGPSLFLCLRCV</sequence>
<dbReference type="EMBL" id="BMAW01075097">
    <property type="protein sequence ID" value="GFT94999.1"/>
    <property type="molecule type" value="Genomic_DNA"/>
</dbReference>
<name>A0A8X6PXL4_NEPPI</name>
<reference evidence="1" key="1">
    <citation type="submission" date="2020-08" db="EMBL/GenBank/DDBJ databases">
        <title>Multicomponent nature underlies the extraordinary mechanical properties of spider dragline silk.</title>
        <authorList>
            <person name="Kono N."/>
            <person name="Nakamura H."/>
            <person name="Mori M."/>
            <person name="Yoshida Y."/>
            <person name="Ohtoshi R."/>
            <person name="Malay A.D."/>
            <person name="Moran D.A.P."/>
            <person name="Tomita M."/>
            <person name="Numata K."/>
            <person name="Arakawa K."/>
        </authorList>
    </citation>
    <scope>NUCLEOTIDE SEQUENCE</scope>
</reference>
<comment type="caution">
    <text evidence="1">The sequence shown here is derived from an EMBL/GenBank/DDBJ whole genome shotgun (WGS) entry which is preliminary data.</text>
</comment>
<gene>
    <name evidence="1" type="ORF">NPIL_198561</name>
</gene>
<dbReference type="AlphaFoldDB" id="A0A8X6PXL4"/>
<dbReference type="Proteomes" id="UP000887013">
    <property type="component" value="Unassembled WGS sequence"/>
</dbReference>
<protein>
    <submittedName>
        <fullName evidence="1">Uncharacterized protein</fullName>
    </submittedName>
</protein>
<evidence type="ECO:0000313" key="1">
    <source>
        <dbReference type="EMBL" id="GFT94999.1"/>
    </source>
</evidence>
<accession>A0A8X6PXL4</accession>
<organism evidence="1 2">
    <name type="scientific">Nephila pilipes</name>
    <name type="common">Giant wood spider</name>
    <name type="synonym">Nephila maculata</name>
    <dbReference type="NCBI Taxonomy" id="299642"/>
    <lineage>
        <taxon>Eukaryota</taxon>
        <taxon>Metazoa</taxon>
        <taxon>Ecdysozoa</taxon>
        <taxon>Arthropoda</taxon>
        <taxon>Chelicerata</taxon>
        <taxon>Arachnida</taxon>
        <taxon>Araneae</taxon>
        <taxon>Araneomorphae</taxon>
        <taxon>Entelegynae</taxon>
        <taxon>Araneoidea</taxon>
        <taxon>Nephilidae</taxon>
        <taxon>Nephila</taxon>
    </lineage>
</organism>